<dbReference type="GO" id="GO:0005886">
    <property type="term" value="C:plasma membrane"/>
    <property type="evidence" value="ECO:0007669"/>
    <property type="project" value="UniProtKB-SubCell"/>
</dbReference>
<comment type="subcellular location">
    <subcellularLocation>
        <location evidence="2">Cell membrane</location>
        <topology evidence="2">Multi-pass membrane protein</topology>
    </subcellularLocation>
</comment>
<evidence type="ECO:0000256" key="8">
    <source>
        <dbReference type="ARBA" id="ARBA00023065"/>
    </source>
</evidence>
<evidence type="ECO:0000256" key="6">
    <source>
        <dbReference type="ARBA" id="ARBA00022692"/>
    </source>
</evidence>
<feature type="transmembrane region" description="Helical" evidence="12">
    <location>
        <begin position="325"/>
        <end position="344"/>
    </location>
</feature>
<dbReference type="GO" id="GO:0006811">
    <property type="term" value="P:monoatomic ion transport"/>
    <property type="evidence" value="ECO:0007669"/>
    <property type="project" value="UniProtKB-KW"/>
</dbReference>
<name>A0A553PAK5_TIGCA</name>
<feature type="transmembrane region" description="Helical" evidence="12">
    <location>
        <begin position="88"/>
        <end position="107"/>
    </location>
</feature>
<evidence type="ECO:0000313" key="13">
    <source>
        <dbReference type="EMBL" id="TRY74715.1"/>
    </source>
</evidence>
<feature type="transmembrane region" description="Helical" evidence="12">
    <location>
        <begin position="56"/>
        <end position="76"/>
    </location>
</feature>
<proteinExistence type="predicted"/>
<dbReference type="OMA" id="CCGWVVL"/>
<protein>
    <recommendedName>
        <fullName evidence="3">Molybdate-anion transporter</fullName>
    </recommendedName>
    <alternativeName>
        <fullName evidence="10">Major facilitator superfamily domain-containing protein 5</fullName>
    </alternativeName>
    <alternativeName>
        <fullName evidence="11">Molybdate transporter 2 homolog</fullName>
    </alternativeName>
</protein>
<evidence type="ECO:0000256" key="2">
    <source>
        <dbReference type="ARBA" id="ARBA00004651"/>
    </source>
</evidence>
<keyword evidence="7 12" id="KW-1133">Transmembrane helix</keyword>
<dbReference type="InterPro" id="IPR008509">
    <property type="entry name" value="MOT2/MFSD5"/>
</dbReference>
<accession>A0A553PAK5</accession>
<dbReference type="SUPFAM" id="SSF103473">
    <property type="entry name" value="MFS general substrate transporter"/>
    <property type="match status" value="1"/>
</dbReference>
<evidence type="ECO:0000256" key="7">
    <source>
        <dbReference type="ARBA" id="ARBA00022989"/>
    </source>
</evidence>
<evidence type="ECO:0000256" key="4">
    <source>
        <dbReference type="ARBA" id="ARBA00022448"/>
    </source>
</evidence>
<evidence type="ECO:0000256" key="9">
    <source>
        <dbReference type="ARBA" id="ARBA00023136"/>
    </source>
</evidence>
<feature type="transmembrane region" description="Helical" evidence="12">
    <location>
        <begin position="420"/>
        <end position="441"/>
    </location>
</feature>
<keyword evidence="8" id="KW-0406">Ion transport</keyword>
<keyword evidence="14" id="KW-1185">Reference proteome</keyword>
<evidence type="ECO:0000256" key="11">
    <source>
        <dbReference type="ARBA" id="ARBA00032555"/>
    </source>
</evidence>
<feature type="transmembrane region" description="Helical" evidence="12">
    <location>
        <begin position="392"/>
        <end position="414"/>
    </location>
</feature>
<feature type="transmembrane region" description="Helical" evidence="12">
    <location>
        <begin position="16"/>
        <end position="35"/>
    </location>
</feature>
<feature type="transmembrane region" description="Helical" evidence="12">
    <location>
        <begin position="295"/>
        <end position="316"/>
    </location>
</feature>
<reference evidence="13 14" key="1">
    <citation type="journal article" date="2018" name="Nat. Ecol. Evol.">
        <title>Genomic signatures of mitonuclear coevolution across populations of Tigriopus californicus.</title>
        <authorList>
            <person name="Barreto F.S."/>
            <person name="Watson E.T."/>
            <person name="Lima T.G."/>
            <person name="Willett C.S."/>
            <person name="Edmands S."/>
            <person name="Li W."/>
            <person name="Burton R.S."/>
        </authorList>
    </citation>
    <scope>NUCLEOTIDE SEQUENCE [LARGE SCALE GENOMIC DNA]</scope>
    <source>
        <strain evidence="13 14">San Diego</strain>
    </source>
</reference>
<comment type="function">
    <text evidence="1">Mediates high-affinity intracellular uptake of the rare oligo-element molybdenum.</text>
</comment>
<feature type="transmembrane region" description="Helical" evidence="12">
    <location>
        <begin position="213"/>
        <end position="234"/>
    </location>
</feature>
<feature type="transmembrane region" description="Helical" evidence="12">
    <location>
        <begin position="350"/>
        <end position="371"/>
    </location>
</feature>
<comment type="caution">
    <text evidence="13">The sequence shown here is derived from an EMBL/GenBank/DDBJ whole genome shotgun (WGS) entry which is preliminary data.</text>
</comment>
<evidence type="ECO:0000256" key="5">
    <source>
        <dbReference type="ARBA" id="ARBA00022475"/>
    </source>
</evidence>
<sequence length="464" mass="51838">MIPFISVSNWLTMDTAFFGGFFVLAVIALIMNLRARNTDHQRQSVSNANFLTFQRSFFFVYFLALIGDWLQGPYVYKLYEYYGFRESQIAVLYVAGFGSSVVFGTATGPLADMIGRKKMAIVFCISYTICCLTKLSPNYWMLMFGRILGGISTSMLFSTFESWYVHEHTERYGFPAEWIGVTFSTTTFWNGFLAITAGVIANFTAEGLGYGPVAPFVVAVFPLVICGFVVARTWPENYGNRTHRLAASCMDGFKTILNDRKILYLGGVQTMVESCMYIFVFLWTPVLNPAHPPLGMVFACFMVAIMIGSSLYNLLLAKGYKAEEVLRLCLVIISLSMGVCSFTGGPKVSLSYTFVTYLAFLVLEVGIGIYFPAISYCKSQVIPESHRANVMNWFRVPMNVITCATLLCLHIPWISEDKRIVFVACFGLALSGVILATRFIATFQESKSNLIVDESKQSLIENGD</sequence>
<evidence type="ECO:0000256" key="1">
    <source>
        <dbReference type="ARBA" id="ARBA00003019"/>
    </source>
</evidence>
<dbReference type="Pfam" id="PF05631">
    <property type="entry name" value="MFS_5"/>
    <property type="match status" value="1"/>
</dbReference>
<gene>
    <name evidence="13" type="ORF">TCAL_09183</name>
</gene>
<dbReference type="InterPro" id="IPR036259">
    <property type="entry name" value="MFS_trans_sf"/>
</dbReference>
<dbReference type="Gene3D" id="1.20.1250.20">
    <property type="entry name" value="MFS general substrate transporter like domains"/>
    <property type="match status" value="1"/>
</dbReference>
<feature type="transmembrane region" description="Helical" evidence="12">
    <location>
        <begin position="143"/>
        <end position="166"/>
    </location>
</feature>
<dbReference type="GO" id="GO:0015098">
    <property type="term" value="F:molybdate ion transmembrane transporter activity"/>
    <property type="evidence" value="ECO:0007669"/>
    <property type="project" value="InterPro"/>
</dbReference>
<dbReference type="EMBL" id="VCGU01000005">
    <property type="protein sequence ID" value="TRY74715.1"/>
    <property type="molecule type" value="Genomic_DNA"/>
</dbReference>
<evidence type="ECO:0000256" key="10">
    <source>
        <dbReference type="ARBA" id="ARBA00030646"/>
    </source>
</evidence>
<dbReference type="PANTHER" id="PTHR23516">
    <property type="entry name" value="SAM (S-ADENOSYL METHIONINE) TRANSPORTER"/>
    <property type="match status" value="1"/>
</dbReference>
<evidence type="ECO:0000313" key="14">
    <source>
        <dbReference type="Proteomes" id="UP000318571"/>
    </source>
</evidence>
<evidence type="ECO:0000256" key="3">
    <source>
        <dbReference type="ARBA" id="ARBA00021242"/>
    </source>
</evidence>
<dbReference type="Proteomes" id="UP000318571">
    <property type="component" value="Chromosome 2"/>
</dbReference>
<keyword evidence="6 12" id="KW-0812">Transmembrane</keyword>
<feature type="transmembrane region" description="Helical" evidence="12">
    <location>
        <begin position="262"/>
        <end position="283"/>
    </location>
</feature>
<keyword evidence="5" id="KW-1003">Cell membrane</keyword>
<feature type="transmembrane region" description="Helical" evidence="12">
    <location>
        <begin position="178"/>
        <end position="201"/>
    </location>
</feature>
<dbReference type="AlphaFoldDB" id="A0A553PAK5"/>
<organism evidence="13 14">
    <name type="scientific">Tigriopus californicus</name>
    <name type="common">Marine copepod</name>
    <dbReference type="NCBI Taxonomy" id="6832"/>
    <lineage>
        <taxon>Eukaryota</taxon>
        <taxon>Metazoa</taxon>
        <taxon>Ecdysozoa</taxon>
        <taxon>Arthropoda</taxon>
        <taxon>Crustacea</taxon>
        <taxon>Multicrustacea</taxon>
        <taxon>Hexanauplia</taxon>
        <taxon>Copepoda</taxon>
        <taxon>Harpacticoida</taxon>
        <taxon>Harpacticidae</taxon>
        <taxon>Tigriopus</taxon>
    </lineage>
</organism>
<evidence type="ECO:0000256" key="12">
    <source>
        <dbReference type="SAM" id="Phobius"/>
    </source>
</evidence>
<dbReference type="CDD" id="cd17487">
    <property type="entry name" value="MFS_MFSD5_like"/>
    <property type="match status" value="1"/>
</dbReference>
<dbReference type="PANTHER" id="PTHR23516:SF1">
    <property type="entry name" value="MOLYBDATE-ANION TRANSPORTER"/>
    <property type="match status" value="1"/>
</dbReference>
<feature type="transmembrane region" description="Helical" evidence="12">
    <location>
        <begin position="119"/>
        <end position="137"/>
    </location>
</feature>
<keyword evidence="4" id="KW-0813">Transport</keyword>
<keyword evidence="9 12" id="KW-0472">Membrane</keyword>